<reference evidence="1 2" key="1">
    <citation type="submission" date="2018-06" db="EMBL/GenBank/DDBJ databases">
        <title>Comparative genomics reveals the genomic features of Rhizophagus irregularis, R. cerebriforme, R. diaphanum and Gigaspora rosea, and their symbiotic lifestyle signature.</title>
        <authorList>
            <person name="Morin E."/>
            <person name="San Clemente H."/>
            <person name="Chen E.C.H."/>
            <person name="De La Providencia I."/>
            <person name="Hainaut M."/>
            <person name="Kuo A."/>
            <person name="Kohler A."/>
            <person name="Murat C."/>
            <person name="Tang N."/>
            <person name="Roy S."/>
            <person name="Loubradou J."/>
            <person name="Henrissat B."/>
            <person name="Grigoriev I.V."/>
            <person name="Corradi N."/>
            <person name="Roux C."/>
            <person name="Martin F.M."/>
        </authorList>
    </citation>
    <scope>NUCLEOTIDE SEQUENCE [LARGE SCALE GENOMIC DNA]</scope>
    <source>
        <strain evidence="1 2">DAOM 194757</strain>
    </source>
</reference>
<sequence>MVAKHQTIRVRTSLRFLNKPQPDYQLTQKYIRKQFNNLSEYSVDILLESPTSVQSSSIYTTDEGFVEKDFQEFEPISQDFISQEFNSNLNNFESKNKYIIKQNGIVEENNIIFSDEELKMDDSDEEYLLTEDKALNFFFIKENNLFWNIF</sequence>
<proteinExistence type="predicted"/>
<dbReference type="OrthoDB" id="2492635at2759"/>
<evidence type="ECO:0000313" key="2">
    <source>
        <dbReference type="Proteomes" id="UP000266673"/>
    </source>
</evidence>
<name>A0A397V6H1_9GLOM</name>
<evidence type="ECO:0000313" key="1">
    <source>
        <dbReference type="EMBL" id="RIB17238.1"/>
    </source>
</evidence>
<protein>
    <submittedName>
        <fullName evidence="1">Uncharacterized protein</fullName>
    </submittedName>
</protein>
<gene>
    <name evidence="1" type="ORF">C2G38_2187869</name>
</gene>
<keyword evidence="2" id="KW-1185">Reference proteome</keyword>
<dbReference type="EMBL" id="QKWP01000621">
    <property type="protein sequence ID" value="RIB17238.1"/>
    <property type="molecule type" value="Genomic_DNA"/>
</dbReference>
<dbReference type="AlphaFoldDB" id="A0A397V6H1"/>
<accession>A0A397V6H1</accession>
<organism evidence="1 2">
    <name type="scientific">Gigaspora rosea</name>
    <dbReference type="NCBI Taxonomy" id="44941"/>
    <lineage>
        <taxon>Eukaryota</taxon>
        <taxon>Fungi</taxon>
        <taxon>Fungi incertae sedis</taxon>
        <taxon>Mucoromycota</taxon>
        <taxon>Glomeromycotina</taxon>
        <taxon>Glomeromycetes</taxon>
        <taxon>Diversisporales</taxon>
        <taxon>Gigasporaceae</taxon>
        <taxon>Gigaspora</taxon>
    </lineage>
</organism>
<dbReference type="Proteomes" id="UP000266673">
    <property type="component" value="Unassembled WGS sequence"/>
</dbReference>
<comment type="caution">
    <text evidence="1">The sequence shown here is derived from an EMBL/GenBank/DDBJ whole genome shotgun (WGS) entry which is preliminary data.</text>
</comment>